<dbReference type="AlphaFoldDB" id="A0A8H6YEI3"/>
<feature type="region of interest" description="Disordered" evidence="1">
    <location>
        <begin position="1"/>
        <end position="47"/>
    </location>
</feature>
<feature type="compositionally biased region" description="Polar residues" evidence="1">
    <location>
        <begin position="324"/>
        <end position="337"/>
    </location>
</feature>
<dbReference type="EMBL" id="JACAZI010000006">
    <property type="protein sequence ID" value="KAF7358253.1"/>
    <property type="molecule type" value="Genomic_DNA"/>
</dbReference>
<dbReference type="OrthoDB" id="3092788at2759"/>
<sequence>MPTMPSRKSELQQLAESQVGQKGAGDAVASGSNVKLDATPEVQLPPSMYTPDPSSFLPFIPSSASSFLYGLEDLTPEVGTSRIRFPPESRVGHVARINIVPDSGSLSDHLRTLEIRNERVEAIPSLMYHLNLHCAGSEAVFRAIETMDPERYPILHLNVAQAGMPVLHSPVFPVRVPESRDPSLWDATAAAYRDLVPLAVHQVRANLGVEDRELLVVGQVRLPATLPADTPLLVDMYRWMWGGTEEGNNSAAPAQEPLFLPSDSPTPPVVDEAALAALMDDNVPCMGDPCTSLALRPNVDEDSAMPLNPSRPAMPSTLEGDTSRLPNESPSANSALTSPAPRLSAASRHPSATQSVDGGLVYDFGGRRPHSRVNFKTAGWKAGGGWCCPRSRKKTIW</sequence>
<dbReference type="Proteomes" id="UP000620124">
    <property type="component" value="Unassembled WGS sequence"/>
</dbReference>
<proteinExistence type="predicted"/>
<gene>
    <name evidence="2" type="ORF">MVEN_00874200</name>
</gene>
<reference evidence="2" key="1">
    <citation type="submission" date="2020-05" db="EMBL/GenBank/DDBJ databases">
        <title>Mycena genomes resolve the evolution of fungal bioluminescence.</title>
        <authorList>
            <person name="Tsai I.J."/>
        </authorList>
    </citation>
    <scope>NUCLEOTIDE SEQUENCE</scope>
    <source>
        <strain evidence="2">CCC161011</strain>
    </source>
</reference>
<organism evidence="2 3">
    <name type="scientific">Mycena venus</name>
    <dbReference type="NCBI Taxonomy" id="2733690"/>
    <lineage>
        <taxon>Eukaryota</taxon>
        <taxon>Fungi</taxon>
        <taxon>Dikarya</taxon>
        <taxon>Basidiomycota</taxon>
        <taxon>Agaricomycotina</taxon>
        <taxon>Agaricomycetes</taxon>
        <taxon>Agaricomycetidae</taxon>
        <taxon>Agaricales</taxon>
        <taxon>Marasmiineae</taxon>
        <taxon>Mycenaceae</taxon>
        <taxon>Mycena</taxon>
    </lineage>
</organism>
<protein>
    <submittedName>
        <fullName evidence="2">Uncharacterized protein</fullName>
    </submittedName>
</protein>
<feature type="region of interest" description="Disordered" evidence="1">
    <location>
        <begin position="300"/>
        <end position="358"/>
    </location>
</feature>
<comment type="caution">
    <text evidence="2">The sequence shown here is derived from an EMBL/GenBank/DDBJ whole genome shotgun (WGS) entry which is preliminary data.</text>
</comment>
<keyword evidence="3" id="KW-1185">Reference proteome</keyword>
<accession>A0A8H6YEI3</accession>
<evidence type="ECO:0000313" key="3">
    <source>
        <dbReference type="Proteomes" id="UP000620124"/>
    </source>
</evidence>
<evidence type="ECO:0000256" key="1">
    <source>
        <dbReference type="SAM" id="MobiDB-lite"/>
    </source>
</evidence>
<name>A0A8H6YEI3_9AGAR</name>
<feature type="compositionally biased region" description="Polar residues" evidence="1">
    <location>
        <begin position="11"/>
        <end position="20"/>
    </location>
</feature>
<evidence type="ECO:0000313" key="2">
    <source>
        <dbReference type="EMBL" id="KAF7358253.1"/>
    </source>
</evidence>